<accession>A0A9P6DQJ9</accession>
<dbReference type="Proteomes" id="UP000886523">
    <property type="component" value="Unassembled WGS sequence"/>
</dbReference>
<name>A0A9P6DQJ9_9AGAM</name>
<dbReference type="AlphaFoldDB" id="A0A9P6DQJ9"/>
<proteinExistence type="predicted"/>
<reference evidence="1" key="1">
    <citation type="journal article" date="2020" name="Nat. Commun.">
        <title>Large-scale genome sequencing of mycorrhizal fungi provides insights into the early evolution of symbiotic traits.</title>
        <authorList>
            <person name="Miyauchi S."/>
            <person name="Kiss E."/>
            <person name="Kuo A."/>
            <person name="Drula E."/>
            <person name="Kohler A."/>
            <person name="Sanchez-Garcia M."/>
            <person name="Morin E."/>
            <person name="Andreopoulos B."/>
            <person name="Barry K.W."/>
            <person name="Bonito G."/>
            <person name="Buee M."/>
            <person name="Carver A."/>
            <person name="Chen C."/>
            <person name="Cichocki N."/>
            <person name="Clum A."/>
            <person name="Culley D."/>
            <person name="Crous P.W."/>
            <person name="Fauchery L."/>
            <person name="Girlanda M."/>
            <person name="Hayes R.D."/>
            <person name="Keri Z."/>
            <person name="LaButti K."/>
            <person name="Lipzen A."/>
            <person name="Lombard V."/>
            <person name="Magnuson J."/>
            <person name="Maillard F."/>
            <person name="Murat C."/>
            <person name="Nolan M."/>
            <person name="Ohm R.A."/>
            <person name="Pangilinan J."/>
            <person name="Pereira M.F."/>
            <person name="Perotto S."/>
            <person name="Peter M."/>
            <person name="Pfister S."/>
            <person name="Riley R."/>
            <person name="Sitrit Y."/>
            <person name="Stielow J.B."/>
            <person name="Szollosi G."/>
            <person name="Zifcakova L."/>
            <person name="Stursova M."/>
            <person name="Spatafora J.W."/>
            <person name="Tedersoo L."/>
            <person name="Vaario L.M."/>
            <person name="Yamada A."/>
            <person name="Yan M."/>
            <person name="Wang P."/>
            <person name="Xu J."/>
            <person name="Bruns T."/>
            <person name="Baldrian P."/>
            <person name="Vilgalys R."/>
            <person name="Dunand C."/>
            <person name="Henrissat B."/>
            <person name="Grigoriev I.V."/>
            <person name="Hibbett D."/>
            <person name="Nagy L.G."/>
            <person name="Martin F.M."/>
        </authorList>
    </citation>
    <scope>NUCLEOTIDE SEQUENCE</scope>
    <source>
        <strain evidence="1">UP504</strain>
    </source>
</reference>
<evidence type="ECO:0000313" key="2">
    <source>
        <dbReference type="Proteomes" id="UP000886523"/>
    </source>
</evidence>
<comment type="caution">
    <text evidence="1">The sequence shown here is derived from an EMBL/GenBank/DDBJ whole genome shotgun (WGS) entry which is preliminary data.</text>
</comment>
<organism evidence="1 2">
    <name type="scientific">Hydnum rufescens UP504</name>
    <dbReference type="NCBI Taxonomy" id="1448309"/>
    <lineage>
        <taxon>Eukaryota</taxon>
        <taxon>Fungi</taxon>
        <taxon>Dikarya</taxon>
        <taxon>Basidiomycota</taxon>
        <taxon>Agaricomycotina</taxon>
        <taxon>Agaricomycetes</taxon>
        <taxon>Cantharellales</taxon>
        <taxon>Hydnaceae</taxon>
        <taxon>Hydnum</taxon>
    </lineage>
</organism>
<sequence>MSQQHLLIGDSFNDPLTIKKVVAAFTCFPIAMQTDGPSCGILTHNAIEVYLAPEQFSLINSDVSMKHAQVNKFISISDKHLQANARSLQDMAEDHQNCKTITTLLEEHQKIKLQEDSKMWKHASCAQKKGKEQIAGLCDDNLRVIHIKRDPTTLDDGSSPLMSTIEENVLKSPAVNIAQISRPW</sequence>
<dbReference type="EMBL" id="MU129080">
    <property type="protein sequence ID" value="KAF9507458.1"/>
    <property type="molecule type" value="Genomic_DNA"/>
</dbReference>
<evidence type="ECO:0000313" key="1">
    <source>
        <dbReference type="EMBL" id="KAF9507458.1"/>
    </source>
</evidence>
<keyword evidence="2" id="KW-1185">Reference proteome</keyword>
<gene>
    <name evidence="1" type="ORF">BS47DRAFT_1366629</name>
</gene>
<protein>
    <submittedName>
        <fullName evidence="1">Uncharacterized protein</fullName>
    </submittedName>
</protein>